<dbReference type="Gramene" id="KFK23308">
    <property type="protein sequence ID" value="KFK23308"/>
    <property type="gene ID" value="AALP_AAs59809U000100"/>
</dbReference>
<gene>
    <name evidence="1" type="ORF">AALP_AAs59809U000100</name>
</gene>
<reference evidence="2" key="1">
    <citation type="journal article" date="2015" name="Nat. Plants">
        <title>Genome expansion of Arabis alpina linked with retrotransposition and reduced symmetric DNA methylation.</title>
        <authorList>
            <person name="Willing E.M."/>
            <person name="Rawat V."/>
            <person name="Mandakova T."/>
            <person name="Maumus F."/>
            <person name="James G.V."/>
            <person name="Nordstroem K.J."/>
            <person name="Becker C."/>
            <person name="Warthmann N."/>
            <person name="Chica C."/>
            <person name="Szarzynska B."/>
            <person name="Zytnicki M."/>
            <person name="Albani M.C."/>
            <person name="Kiefer C."/>
            <person name="Bergonzi S."/>
            <person name="Castaings L."/>
            <person name="Mateos J.L."/>
            <person name="Berns M.C."/>
            <person name="Bujdoso N."/>
            <person name="Piofczyk T."/>
            <person name="de Lorenzo L."/>
            <person name="Barrero-Sicilia C."/>
            <person name="Mateos I."/>
            <person name="Piednoel M."/>
            <person name="Hagmann J."/>
            <person name="Chen-Min-Tao R."/>
            <person name="Iglesias-Fernandez R."/>
            <person name="Schuster S.C."/>
            <person name="Alonso-Blanco C."/>
            <person name="Roudier F."/>
            <person name="Carbonero P."/>
            <person name="Paz-Ares J."/>
            <person name="Davis S.J."/>
            <person name="Pecinka A."/>
            <person name="Quesneville H."/>
            <person name="Colot V."/>
            <person name="Lysak M.A."/>
            <person name="Weigel D."/>
            <person name="Coupland G."/>
            <person name="Schneeberger K."/>
        </authorList>
    </citation>
    <scope>NUCLEOTIDE SEQUENCE [LARGE SCALE GENOMIC DNA]</scope>
    <source>
        <strain evidence="2">cv. Pajares</strain>
    </source>
</reference>
<dbReference type="AlphaFoldDB" id="A0A087G0A6"/>
<protein>
    <submittedName>
        <fullName evidence="1">Uncharacterized protein</fullName>
    </submittedName>
</protein>
<name>A0A087G0A6_ARAAL</name>
<evidence type="ECO:0000313" key="2">
    <source>
        <dbReference type="Proteomes" id="UP000029120"/>
    </source>
</evidence>
<dbReference type="EMBL" id="KL980195">
    <property type="protein sequence ID" value="KFK23308.1"/>
    <property type="molecule type" value="Genomic_DNA"/>
</dbReference>
<dbReference type="eggNOG" id="KOG0123">
    <property type="taxonomic scope" value="Eukaryota"/>
</dbReference>
<evidence type="ECO:0000313" key="1">
    <source>
        <dbReference type="EMBL" id="KFK23308.1"/>
    </source>
</evidence>
<sequence>MPGLTPNMLSVPYDVSGAGGGNVHLRDSPSSQPVPNGALATSLANAAPEHQQLKSRECFSRWTKPKYFTCLNLLMHLKLKLQRQWMF</sequence>
<accession>A0A087G0A6</accession>
<dbReference type="Proteomes" id="UP000029120">
    <property type="component" value="Unassembled WGS sequence"/>
</dbReference>
<proteinExistence type="predicted"/>
<keyword evidence="2" id="KW-1185">Reference proteome</keyword>
<organism evidence="1 2">
    <name type="scientific">Arabis alpina</name>
    <name type="common">Alpine rock-cress</name>
    <dbReference type="NCBI Taxonomy" id="50452"/>
    <lineage>
        <taxon>Eukaryota</taxon>
        <taxon>Viridiplantae</taxon>
        <taxon>Streptophyta</taxon>
        <taxon>Embryophyta</taxon>
        <taxon>Tracheophyta</taxon>
        <taxon>Spermatophyta</taxon>
        <taxon>Magnoliopsida</taxon>
        <taxon>eudicotyledons</taxon>
        <taxon>Gunneridae</taxon>
        <taxon>Pentapetalae</taxon>
        <taxon>rosids</taxon>
        <taxon>malvids</taxon>
        <taxon>Brassicales</taxon>
        <taxon>Brassicaceae</taxon>
        <taxon>Arabideae</taxon>
        <taxon>Arabis</taxon>
    </lineage>
</organism>